<keyword evidence="3" id="KW-0238">DNA-binding</keyword>
<reference evidence="6 7" key="1">
    <citation type="submission" date="2021-10" db="EMBL/GenBank/DDBJ databases">
        <title>Draft genome of Aestuariibacter halophilus JC2043.</title>
        <authorList>
            <person name="Emsley S.A."/>
            <person name="Pfannmuller K.M."/>
            <person name="Ushijima B."/>
            <person name="Saw J.H."/>
            <person name="Videau P."/>
        </authorList>
    </citation>
    <scope>NUCLEOTIDE SEQUENCE [LARGE SCALE GENOMIC DNA]</scope>
    <source>
        <strain evidence="6 7">JC2043</strain>
    </source>
</reference>
<dbReference type="Pfam" id="PF13356">
    <property type="entry name" value="Arm-DNA-bind_3"/>
    <property type="match status" value="1"/>
</dbReference>
<keyword evidence="2" id="KW-0229">DNA integration</keyword>
<dbReference type="RefSeq" id="WP_229160281.1">
    <property type="nucleotide sequence ID" value="NZ_JAJEWP010000002.1"/>
</dbReference>
<dbReference type="Proteomes" id="UP001520878">
    <property type="component" value="Unassembled WGS sequence"/>
</dbReference>
<comment type="caution">
    <text evidence="6">The sequence shown here is derived from an EMBL/GenBank/DDBJ whole genome shotgun (WGS) entry which is preliminary data.</text>
</comment>
<dbReference type="InterPro" id="IPR002104">
    <property type="entry name" value="Integrase_catalytic"/>
</dbReference>
<evidence type="ECO:0000256" key="1">
    <source>
        <dbReference type="ARBA" id="ARBA00008857"/>
    </source>
</evidence>
<dbReference type="Gene3D" id="1.10.443.10">
    <property type="entry name" value="Intergrase catalytic core"/>
    <property type="match status" value="1"/>
</dbReference>
<accession>A0ABS8GA57</accession>
<dbReference type="Pfam" id="PF00589">
    <property type="entry name" value="Phage_integrase"/>
    <property type="match status" value="1"/>
</dbReference>
<dbReference type="InterPro" id="IPR050808">
    <property type="entry name" value="Phage_Integrase"/>
</dbReference>
<evidence type="ECO:0000313" key="7">
    <source>
        <dbReference type="Proteomes" id="UP001520878"/>
    </source>
</evidence>
<dbReference type="Gene3D" id="1.10.150.130">
    <property type="match status" value="1"/>
</dbReference>
<dbReference type="Pfam" id="PF22022">
    <property type="entry name" value="Phage_int_M"/>
    <property type="match status" value="1"/>
</dbReference>
<organism evidence="6 7">
    <name type="scientific">Fluctibacter halophilus</name>
    <dbReference type="NCBI Taxonomy" id="226011"/>
    <lineage>
        <taxon>Bacteria</taxon>
        <taxon>Pseudomonadati</taxon>
        <taxon>Pseudomonadota</taxon>
        <taxon>Gammaproteobacteria</taxon>
        <taxon>Alteromonadales</taxon>
        <taxon>Alteromonadaceae</taxon>
        <taxon>Fluctibacter</taxon>
    </lineage>
</organism>
<comment type="similarity">
    <text evidence="1">Belongs to the 'phage' integrase family.</text>
</comment>
<keyword evidence="7" id="KW-1185">Reference proteome</keyword>
<proteinExistence type="inferred from homology"/>
<dbReference type="SUPFAM" id="SSF56349">
    <property type="entry name" value="DNA breaking-rejoining enzymes"/>
    <property type="match status" value="1"/>
</dbReference>
<protein>
    <submittedName>
        <fullName evidence="6">Site-specific integrase</fullName>
    </submittedName>
</protein>
<evidence type="ECO:0000313" key="6">
    <source>
        <dbReference type="EMBL" id="MCC2616695.1"/>
    </source>
</evidence>
<dbReference type="InterPro" id="IPR025166">
    <property type="entry name" value="Integrase_DNA_bind_dom"/>
</dbReference>
<evidence type="ECO:0000259" key="5">
    <source>
        <dbReference type="PROSITE" id="PS51898"/>
    </source>
</evidence>
<evidence type="ECO:0000256" key="2">
    <source>
        <dbReference type="ARBA" id="ARBA00022908"/>
    </source>
</evidence>
<evidence type="ECO:0000256" key="3">
    <source>
        <dbReference type="ARBA" id="ARBA00023125"/>
    </source>
</evidence>
<dbReference type="EMBL" id="JAJEWP010000002">
    <property type="protein sequence ID" value="MCC2616695.1"/>
    <property type="molecule type" value="Genomic_DNA"/>
</dbReference>
<sequence>MALTESWLKAQYGKSKTKELVKADRDGLCARVSPKGKVTYSLRYYYNGSRKRIDLGSYPLMSLKEARVEALRLRKKLEEGHDPKIVRQLEKQAIIAAESLSGLFDLWYDSYCIKNKKGHHEIKRSFELHVFPKLGSLPAERITLHAWLDLLEPIANKRPAIAERLLVNTKQLYKFAVKRKLVPVNPLADIFAKEDLQIQKRSVDRCLSDEEIKMLWLAVDYSRITPKNKLFVKLCLIYGCRNGELRQAEKKHFDFDASVWTIPPENHKLGKKSKKPLLRPITPTIKGYLKQAFELSAGSPYVFTNDGTTEMLGMRAPLAIPYNILQYLRRHENYEMPHFSMHDLRRTMRTNLSNGITDFVTAEVMLGHAVGSSVARVYDHYDYLKEQAEAYEKWCRKLHEMVGEELPEPLNDNVVEMRGRRTA</sequence>
<dbReference type="InterPro" id="IPR011010">
    <property type="entry name" value="DNA_brk_join_enz"/>
</dbReference>
<dbReference type="Gene3D" id="3.30.160.390">
    <property type="entry name" value="Integrase, DNA-binding domain"/>
    <property type="match status" value="1"/>
</dbReference>
<evidence type="ECO:0000256" key="4">
    <source>
        <dbReference type="ARBA" id="ARBA00023172"/>
    </source>
</evidence>
<gene>
    <name evidence="6" type="ORF">LJ739_10625</name>
</gene>
<keyword evidence="4" id="KW-0233">DNA recombination</keyword>
<feature type="domain" description="Tyr recombinase" evidence="5">
    <location>
        <begin position="202"/>
        <end position="392"/>
    </location>
</feature>
<dbReference type="InterPro" id="IPR010998">
    <property type="entry name" value="Integrase_recombinase_N"/>
</dbReference>
<dbReference type="InterPro" id="IPR038488">
    <property type="entry name" value="Integrase_DNA-bd_sf"/>
</dbReference>
<dbReference type="PANTHER" id="PTHR30629">
    <property type="entry name" value="PROPHAGE INTEGRASE"/>
    <property type="match status" value="1"/>
</dbReference>
<dbReference type="InterPro" id="IPR053876">
    <property type="entry name" value="Phage_int_M"/>
</dbReference>
<dbReference type="PANTHER" id="PTHR30629:SF2">
    <property type="entry name" value="PROPHAGE INTEGRASE INTS-RELATED"/>
    <property type="match status" value="1"/>
</dbReference>
<name>A0ABS8GA57_9ALTE</name>
<dbReference type="PROSITE" id="PS51898">
    <property type="entry name" value="TYR_RECOMBINASE"/>
    <property type="match status" value="1"/>
</dbReference>
<dbReference type="CDD" id="cd00801">
    <property type="entry name" value="INT_P4_C"/>
    <property type="match status" value="1"/>
</dbReference>
<dbReference type="InterPro" id="IPR013762">
    <property type="entry name" value="Integrase-like_cat_sf"/>
</dbReference>